<dbReference type="GO" id="GO:0005524">
    <property type="term" value="F:ATP binding"/>
    <property type="evidence" value="ECO:0007669"/>
    <property type="project" value="UniProtKB-UniRule"/>
</dbReference>
<dbReference type="EMBL" id="SACR01000001">
    <property type="protein sequence ID" value="RVU49699.1"/>
    <property type="molecule type" value="Genomic_DNA"/>
</dbReference>
<name>A0A437RSG9_9BURK</name>
<dbReference type="PANTHER" id="PTHR47690:SF1">
    <property type="entry name" value="GLUCOKINASE"/>
    <property type="match status" value="1"/>
</dbReference>
<protein>
    <recommendedName>
        <fullName evidence="3">Glucokinase</fullName>
        <ecNumber evidence="3">2.7.1.2</ecNumber>
    </recommendedName>
    <alternativeName>
        <fullName evidence="3">Glucose kinase</fullName>
    </alternativeName>
</protein>
<dbReference type="EC" id="2.7.1.2" evidence="3"/>
<feature type="binding site" evidence="3">
    <location>
        <begin position="33"/>
        <end position="38"/>
    </location>
    <ligand>
        <name>ATP</name>
        <dbReference type="ChEBI" id="CHEBI:30616"/>
    </ligand>
</feature>
<evidence type="ECO:0000313" key="5">
    <source>
        <dbReference type="EMBL" id="RVU49699.1"/>
    </source>
</evidence>
<dbReference type="NCBIfam" id="TIGR00749">
    <property type="entry name" value="glk"/>
    <property type="match status" value="1"/>
</dbReference>
<evidence type="ECO:0000256" key="4">
    <source>
        <dbReference type="RuleBase" id="RU004046"/>
    </source>
</evidence>
<keyword evidence="3" id="KW-0067">ATP-binding</keyword>
<dbReference type="AlphaFoldDB" id="A0A437RSG9"/>
<gene>
    <name evidence="3 5" type="primary">glk</name>
    <name evidence="5" type="ORF">EOE66_03855</name>
</gene>
<proteinExistence type="inferred from homology"/>
<comment type="subcellular location">
    <subcellularLocation>
        <location evidence="3">Cytoplasm</location>
    </subcellularLocation>
</comment>
<comment type="caution">
    <text evidence="5">The sequence shown here is derived from an EMBL/GenBank/DDBJ whole genome shotgun (WGS) entry which is preliminary data.</text>
</comment>
<evidence type="ECO:0000256" key="2">
    <source>
        <dbReference type="ARBA" id="ARBA00022777"/>
    </source>
</evidence>
<keyword evidence="6" id="KW-1185">Reference proteome</keyword>
<dbReference type="Proteomes" id="UP000285575">
    <property type="component" value="Unassembled WGS sequence"/>
</dbReference>
<keyword evidence="3" id="KW-0547">Nucleotide-binding</keyword>
<dbReference type="OrthoDB" id="257751at2"/>
<keyword evidence="1 3" id="KW-0808">Transferase</keyword>
<evidence type="ECO:0000256" key="1">
    <source>
        <dbReference type="ARBA" id="ARBA00022679"/>
    </source>
</evidence>
<evidence type="ECO:0000256" key="3">
    <source>
        <dbReference type="HAMAP-Rule" id="MF_00524"/>
    </source>
</evidence>
<keyword evidence="2 3" id="KW-0418">Kinase</keyword>
<comment type="catalytic activity">
    <reaction evidence="3">
        <text>D-glucose + ATP = D-glucose 6-phosphate + ADP + H(+)</text>
        <dbReference type="Rhea" id="RHEA:17825"/>
        <dbReference type="ChEBI" id="CHEBI:4167"/>
        <dbReference type="ChEBI" id="CHEBI:15378"/>
        <dbReference type="ChEBI" id="CHEBI:30616"/>
        <dbReference type="ChEBI" id="CHEBI:61548"/>
        <dbReference type="ChEBI" id="CHEBI:456216"/>
        <dbReference type="EC" id="2.7.1.2"/>
    </reaction>
</comment>
<reference evidence="5 6" key="1">
    <citation type="submission" date="2019-01" db="EMBL/GenBank/DDBJ databases">
        <authorList>
            <person name="Chen W.-M."/>
        </authorList>
    </citation>
    <scope>NUCLEOTIDE SEQUENCE [LARGE SCALE GENOMIC DNA]</scope>
    <source>
        <strain evidence="5 6">KYPY4</strain>
    </source>
</reference>
<comment type="similarity">
    <text evidence="3 4">Belongs to the bacterial glucokinase family.</text>
</comment>
<accession>A0A437RSG9</accession>
<dbReference type="InterPro" id="IPR003836">
    <property type="entry name" value="Glucokinase"/>
</dbReference>
<dbReference type="GO" id="GO:0005829">
    <property type="term" value="C:cytosol"/>
    <property type="evidence" value="ECO:0007669"/>
    <property type="project" value="TreeGrafter"/>
</dbReference>
<dbReference type="SUPFAM" id="SSF53067">
    <property type="entry name" value="Actin-like ATPase domain"/>
    <property type="match status" value="1"/>
</dbReference>
<keyword evidence="3" id="KW-0963">Cytoplasm</keyword>
<sequence length="355" mass="35905">MSDPEALTRPAAAAGPAAAGTAAAGLPRPWLVADIGGTNARFGWLAEGADHISHVATLPAAGHAGPADAAADYLARVARSLGGVYRPPRAAAFAVATAVGTDRIAFTNSGWAFSCREAQAALGLEALLVLNDFEALALSLPRLQASQVQPWPGAPERAALPGRATLAVIGPGTGLGVAGLVPAPGGGWVAVPGEGGHASLSAADDFDAALLAAVRREHAHVSAERLLSGIGLPVLHSAVATVLGQPAETLAAELIVERGLNGSCAVCSRTLDSFCALLGSFAGNVALVMGARGGVYIGGGIVPRLGERFFQSHFRQRFEAKGRFQAYLQAVPTLLITDTLAALNGGVQALAQHKP</sequence>
<evidence type="ECO:0000313" key="6">
    <source>
        <dbReference type="Proteomes" id="UP000285575"/>
    </source>
</evidence>
<keyword evidence="3" id="KW-0324">Glycolysis</keyword>
<dbReference type="PANTHER" id="PTHR47690">
    <property type="entry name" value="GLUCOKINASE"/>
    <property type="match status" value="1"/>
</dbReference>
<dbReference type="GO" id="GO:0004340">
    <property type="term" value="F:glucokinase activity"/>
    <property type="evidence" value="ECO:0007669"/>
    <property type="project" value="UniProtKB-UniRule"/>
</dbReference>
<dbReference type="Pfam" id="PF02685">
    <property type="entry name" value="Glucokinase"/>
    <property type="match status" value="1"/>
</dbReference>
<dbReference type="Gene3D" id="3.30.420.40">
    <property type="match status" value="1"/>
</dbReference>
<dbReference type="RefSeq" id="WP_128227332.1">
    <property type="nucleotide sequence ID" value="NZ_SACR01000001.1"/>
</dbReference>
<dbReference type="GO" id="GO:0006096">
    <property type="term" value="P:glycolytic process"/>
    <property type="evidence" value="ECO:0007669"/>
    <property type="project" value="UniProtKB-UniRule"/>
</dbReference>
<dbReference type="GO" id="GO:0005536">
    <property type="term" value="F:D-glucose binding"/>
    <property type="evidence" value="ECO:0007669"/>
    <property type="project" value="InterPro"/>
</dbReference>
<dbReference type="InterPro" id="IPR043129">
    <property type="entry name" value="ATPase_NBD"/>
</dbReference>
<dbReference type="InterPro" id="IPR050201">
    <property type="entry name" value="Bacterial_glucokinase"/>
</dbReference>
<organism evidence="5 6">
    <name type="scientific">Rubrivivax rivuli</name>
    <dbReference type="NCBI Taxonomy" id="1862385"/>
    <lineage>
        <taxon>Bacteria</taxon>
        <taxon>Pseudomonadati</taxon>
        <taxon>Pseudomonadota</taxon>
        <taxon>Betaproteobacteria</taxon>
        <taxon>Burkholderiales</taxon>
        <taxon>Sphaerotilaceae</taxon>
        <taxon>Rubrivivax</taxon>
    </lineage>
</organism>
<dbReference type="CDD" id="cd24008">
    <property type="entry name" value="ASKHA_NBD_GLK"/>
    <property type="match status" value="1"/>
</dbReference>
<dbReference type="Gene3D" id="3.40.367.20">
    <property type="match status" value="1"/>
</dbReference>
<dbReference type="HAMAP" id="MF_00524">
    <property type="entry name" value="Glucokinase"/>
    <property type="match status" value="1"/>
</dbReference>